<evidence type="ECO:0000313" key="3">
    <source>
        <dbReference type="Proteomes" id="UP000306196"/>
    </source>
</evidence>
<accession>A0A5R8KFW3</accession>
<evidence type="ECO:0000256" key="1">
    <source>
        <dbReference type="SAM" id="SignalP"/>
    </source>
</evidence>
<name>A0A5R8KFW3_9BACT</name>
<feature type="signal peptide" evidence="1">
    <location>
        <begin position="1"/>
        <end position="23"/>
    </location>
</feature>
<dbReference type="AlphaFoldDB" id="A0A5R8KFW3"/>
<gene>
    <name evidence="2" type="ORF">FEM03_09735</name>
</gene>
<keyword evidence="3" id="KW-1185">Reference proteome</keyword>
<feature type="chain" id="PRO_5024385556" description="CHRD domain-containing protein" evidence="1">
    <location>
        <begin position="24"/>
        <end position="138"/>
    </location>
</feature>
<organism evidence="2 3">
    <name type="scientific">Phragmitibacter flavus</name>
    <dbReference type="NCBI Taxonomy" id="2576071"/>
    <lineage>
        <taxon>Bacteria</taxon>
        <taxon>Pseudomonadati</taxon>
        <taxon>Verrucomicrobiota</taxon>
        <taxon>Verrucomicrobiia</taxon>
        <taxon>Verrucomicrobiales</taxon>
        <taxon>Verrucomicrobiaceae</taxon>
        <taxon>Phragmitibacter</taxon>
    </lineage>
</organism>
<sequence>MKTKSLTLMAVLALAFGGTAAKAEENMPAILKNVASKHQVVKLDKSEMNEVRGDLVLPINLIGSTLTITLLEQNAVLRLTSVGTSGARPASTTNTNILGLLFSGTSTPAQGSFTTTTNLGILDTGRLVNYQSTKVANP</sequence>
<proteinExistence type="predicted"/>
<evidence type="ECO:0000313" key="2">
    <source>
        <dbReference type="EMBL" id="TLD71176.1"/>
    </source>
</evidence>
<evidence type="ECO:0008006" key="4">
    <source>
        <dbReference type="Google" id="ProtNLM"/>
    </source>
</evidence>
<dbReference type="Proteomes" id="UP000306196">
    <property type="component" value="Unassembled WGS sequence"/>
</dbReference>
<reference evidence="2 3" key="1">
    <citation type="submission" date="2019-05" db="EMBL/GenBank/DDBJ databases">
        <title>Verrucobacter flavum gen. nov., sp. nov. a new member of the family Verrucomicrobiaceae.</title>
        <authorList>
            <person name="Szuroczki S."/>
            <person name="Abbaszade G."/>
            <person name="Szabo A."/>
            <person name="Felfoldi T."/>
            <person name="Schumann P."/>
            <person name="Boka K."/>
            <person name="Keki Z."/>
            <person name="Toumi M."/>
            <person name="Toth E."/>
        </authorList>
    </citation>
    <scope>NUCLEOTIDE SEQUENCE [LARGE SCALE GENOMIC DNA]</scope>
    <source>
        <strain evidence="2 3">MG-N-17</strain>
    </source>
</reference>
<comment type="caution">
    <text evidence="2">The sequence shown here is derived from an EMBL/GenBank/DDBJ whole genome shotgun (WGS) entry which is preliminary data.</text>
</comment>
<dbReference type="EMBL" id="VAUV01000006">
    <property type="protein sequence ID" value="TLD71176.1"/>
    <property type="molecule type" value="Genomic_DNA"/>
</dbReference>
<keyword evidence="1" id="KW-0732">Signal</keyword>
<protein>
    <recommendedName>
        <fullName evidence="4">CHRD domain-containing protein</fullName>
    </recommendedName>
</protein>